<dbReference type="InterPro" id="IPR036457">
    <property type="entry name" value="PPM-type-like_dom_sf"/>
</dbReference>
<feature type="compositionally biased region" description="Gly residues" evidence="1">
    <location>
        <begin position="539"/>
        <end position="551"/>
    </location>
</feature>
<dbReference type="AlphaFoldDB" id="A0A1D2AFF4"/>
<feature type="region of interest" description="Disordered" evidence="1">
    <location>
        <begin position="536"/>
        <end position="757"/>
    </location>
</feature>
<name>A0A1D2AFF4_AUXPR</name>
<proteinExistence type="predicted"/>
<feature type="region of interest" description="Disordered" evidence="1">
    <location>
        <begin position="488"/>
        <end position="510"/>
    </location>
</feature>
<feature type="region of interest" description="Disordered" evidence="1">
    <location>
        <begin position="41"/>
        <end position="79"/>
    </location>
</feature>
<dbReference type="GO" id="GO:0004722">
    <property type="term" value="F:protein serine/threonine phosphatase activity"/>
    <property type="evidence" value="ECO:0007669"/>
    <property type="project" value="InterPro"/>
</dbReference>
<dbReference type="InterPro" id="IPR015655">
    <property type="entry name" value="PP2C"/>
</dbReference>
<dbReference type="EMBL" id="GDKF01000693">
    <property type="protein sequence ID" value="JAT77929.1"/>
    <property type="molecule type" value="Transcribed_RNA"/>
</dbReference>
<feature type="region of interest" description="Disordered" evidence="1">
    <location>
        <begin position="377"/>
        <end position="396"/>
    </location>
</feature>
<dbReference type="Pfam" id="PF00481">
    <property type="entry name" value="PP2C"/>
    <property type="match status" value="1"/>
</dbReference>
<evidence type="ECO:0000313" key="3">
    <source>
        <dbReference type="EMBL" id="JAT77929.1"/>
    </source>
</evidence>
<feature type="compositionally biased region" description="Polar residues" evidence="1">
    <location>
        <begin position="604"/>
        <end position="620"/>
    </location>
</feature>
<dbReference type="Gene3D" id="3.60.40.10">
    <property type="entry name" value="PPM-type phosphatase domain"/>
    <property type="match status" value="1"/>
</dbReference>
<dbReference type="InterPro" id="IPR001932">
    <property type="entry name" value="PPM-type_phosphatase-like_dom"/>
</dbReference>
<accession>A0A1D2AFF4</accession>
<dbReference type="SMART" id="SM00332">
    <property type="entry name" value="PP2Cc"/>
    <property type="match status" value="1"/>
</dbReference>
<feature type="domain" description="PPM-type phosphatase" evidence="2">
    <location>
        <begin position="54"/>
        <end position="333"/>
    </location>
</feature>
<dbReference type="SUPFAM" id="SSF81606">
    <property type="entry name" value="PP2C-like"/>
    <property type="match status" value="1"/>
</dbReference>
<dbReference type="CDD" id="cd00143">
    <property type="entry name" value="PP2Cc"/>
    <property type="match status" value="1"/>
</dbReference>
<gene>
    <name evidence="3" type="ORF">g.4703</name>
</gene>
<evidence type="ECO:0000256" key="1">
    <source>
        <dbReference type="SAM" id="MobiDB-lite"/>
    </source>
</evidence>
<dbReference type="PANTHER" id="PTHR47992">
    <property type="entry name" value="PROTEIN PHOSPHATASE"/>
    <property type="match status" value="1"/>
</dbReference>
<sequence>MVAQVSAIQVPAGGGWPVVVAAQGAGVHRGEDVAILEANRPWPGAAEPSGHSTDSAATGPPANGLANGGSAHSTPHSHHRPAEATYSVFAVFDGHNGAAAAQLAGDKALGLLEDRLPWGAPPVDVAGPGARAWRCAIQRALVETLVELNWLFAGHGVVAGCTATIVLQVGWLLTAAGVGDSRALLDLGSEVVHLTEDHRVASHKGERRRLEGAGARVAPIHVSGYGPAASANEGIGPLRVWPGGLCLSRAVGDFDVGKVVLPFPHVKQVLVPETGARLYVASDGLWDAFERDTKVASMARAWSPDAAPSRLINAVLSLYEGLKDDTTILVADLLPPGQTFADVCAPHTAMAAVLRQGQRLAAADAVPAGCGCFGGGRRRAAQGDKAPQSRSGVKPRPKVRVLVDADVAGLLGLMAAKGEAVGAGGGAAEDAAEWYDANVGAELIRVTEEAAQEWRRAMTCRYNGQYVPEPEPSTRWARGFPVALRDAAPGEAAPKDGGDEGEAPSPAMSRSVSTFFRSSVAQDGDDYAAKFGHYKTVPGRGGGTRAAGAGHGAEVDGSTSVRVRTPAQAPPPPSPSASNPSVHVGAARAGARAGVARGSPLERSASSSIGEGTPPGSQDPSVRVGSPLSGPGAHGDEEPEGLALLVARESSRDNPRVHFGRQDSLQEAGGGGVMPPPAEEGEEGTRRRGAPAGAGPSSPPLAGLRPVRVVRRQSGTLTLEPAPSPQLAAPGTSSPRDIALSGGAWEQGRDASPCTPDVALDAALGSSGSRSKMPVILEA</sequence>
<reference evidence="3" key="1">
    <citation type="submission" date="2015-08" db="EMBL/GenBank/DDBJ databases">
        <authorList>
            <person name="Babu N.S."/>
            <person name="Beckwith C.J."/>
            <person name="Beseler K.G."/>
            <person name="Brison A."/>
            <person name="Carone J.V."/>
            <person name="Caskin T.P."/>
            <person name="Diamond M."/>
            <person name="Durham M.E."/>
            <person name="Foxe J.M."/>
            <person name="Go M."/>
            <person name="Henderson B.A."/>
            <person name="Jones I.B."/>
            <person name="McGettigan J.A."/>
            <person name="Micheletti S.J."/>
            <person name="Nasrallah M.E."/>
            <person name="Ortiz D."/>
            <person name="Piller C.R."/>
            <person name="Privatt S.R."/>
            <person name="Schneider S.L."/>
            <person name="Sharp S."/>
            <person name="Smith T.C."/>
            <person name="Stanton J.D."/>
            <person name="Ullery H.E."/>
            <person name="Wilson R.J."/>
            <person name="Serrano M.G."/>
            <person name="Buck G."/>
            <person name="Lee V."/>
            <person name="Wang Y."/>
            <person name="Carvalho R."/>
            <person name="Voegtly L."/>
            <person name="Shi R."/>
            <person name="Duckworth R."/>
            <person name="Johnson A."/>
            <person name="Loviza R."/>
            <person name="Walstead R."/>
            <person name="Shah Z."/>
            <person name="Kiflezghi M."/>
            <person name="Wade K."/>
            <person name="Ball S.L."/>
            <person name="Bradley K.W."/>
            <person name="Asai D.J."/>
            <person name="Bowman C.A."/>
            <person name="Russell D.A."/>
            <person name="Pope W.H."/>
            <person name="Jacobs-Sera D."/>
            <person name="Hendrix R.W."/>
            <person name="Hatfull G.F."/>
        </authorList>
    </citation>
    <scope>NUCLEOTIDE SEQUENCE</scope>
</reference>
<feature type="compositionally biased region" description="Low complexity" evidence="1">
    <location>
        <begin position="576"/>
        <end position="598"/>
    </location>
</feature>
<dbReference type="PROSITE" id="PS51746">
    <property type="entry name" value="PPM_2"/>
    <property type="match status" value="1"/>
</dbReference>
<protein>
    <recommendedName>
        <fullName evidence="2">PPM-type phosphatase domain-containing protein</fullName>
    </recommendedName>
</protein>
<organism evidence="3">
    <name type="scientific">Auxenochlorella protothecoides</name>
    <name type="common">Green microalga</name>
    <name type="synonym">Chlorella protothecoides</name>
    <dbReference type="NCBI Taxonomy" id="3075"/>
    <lineage>
        <taxon>Eukaryota</taxon>
        <taxon>Viridiplantae</taxon>
        <taxon>Chlorophyta</taxon>
        <taxon>core chlorophytes</taxon>
        <taxon>Trebouxiophyceae</taxon>
        <taxon>Chlorellales</taxon>
        <taxon>Chlorellaceae</taxon>
        <taxon>Auxenochlorella</taxon>
    </lineage>
</organism>
<evidence type="ECO:0000259" key="2">
    <source>
        <dbReference type="PROSITE" id="PS51746"/>
    </source>
</evidence>